<dbReference type="EMBL" id="JBHSMD010000004">
    <property type="protein sequence ID" value="MFC5494223.1"/>
    <property type="molecule type" value="Genomic_DNA"/>
</dbReference>
<comment type="caution">
    <text evidence="2">The sequence shown here is derived from an EMBL/GenBank/DDBJ whole genome shotgun (WGS) entry which is preliminary data.</text>
</comment>
<accession>A0ABW0N384</accession>
<keyword evidence="3" id="KW-1185">Reference proteome</keyword>
<dbReference type="Pfam" id="PF12307">
    <property type="entry name" value="DUF3631"/>
    <property type="match status" value="1"/>
</dbReference>
<evidence type="ECO:0000313" key="2">
    <source>
        <dbReference type="EMBL" id="MFC5494223.1"/>
    </source>
</evidence>
<evidence type="ECO:0000313" key="3">
    <source>
        <dbReference type="Proteomes" id="UP001595956"/>
    </source>
</evidence>
<name>A0ABW0N384_9ACTN</name>
<dbReference type="Proteomes" id="UP001595956">
    <property type="component" value="Unassembled WGS sequence"/>
</dbReference>
<gene>
    <name evidence="2" type="ORF">ACFPKY_13980</name>
</gene>
<proteinExistence type="predicted"/>
<dbReference type="RefSeq" id="WP_345180101.1">
    <property type="nucleotide sequence ID" value="NZ_BAABFQ010000007.1"/>
</dbReference>
<evidence type="ECO:0000259" key="1">
    <source>
        <dbReference type="Pfam" id="PF12307"/>
    </source>
</evidence>
<dbReference type="InterPro" id="IPR022081">
    <property type="entry name" value="DUF3631"/>
</dbReference>
<sequence length="383" mass="43935">MSKKPKKTQHFALIDDLASFIGRFVVLSDEQRLVMAVYVIHTHIAKRCQQTPYIFIHSPEPECGKSRLMEVLDVLVREPWMIVNPSDAVLFRKVNDSMPTLLWDEIDAVFNPKSAQYHEEQRGMLDQGHRRRGRVPRFIGDKVKEFDVYCPKVFAGIGTLPDTLSRRSIPISLKRRRPDEPIDEFIYQDVVEEAAPLVERVEAWAAEYGKTAANDRPSDLPERISDRMKEGCFSLFAIADLAGKGAELRKALDTILTGDRLDSQQTMRTRLLRDLRTVFAMRYRDSGKPMKFLPTDEILESLIGFEESPWSDYYGRELEAKDLATLLEQYGVKSRQVKYQGEPRRGYSREPSKAGDVEGLADVWTRYLGEDDTQVVIGSRRDA</sequence>
<organism evidence="2 3">
    <name type="scientific">Nocardioides caricicola</name>
    <dbReference type="NCBI Taxonomy" id="634770"/>
    <lineage>
        <taxon>Bacteria</taxon>
        <taxon>Bacillati</taxon>
        <taxon>Actinomycetota</taxon>
        <taxon>Actinomycetes</taxon>
        <taxon>Propionibacteriales</taxon>
        <taxon>Nocardioidaceae</taxon>
        <taxon>Nocardioides</taxon>
    </lineage>
</organism>
<reference evidence="3" key="1">
    <citation type="journal article" date="2019" name="Int. J. Syst. Evol. Microbiol.">
        <title>The Global Catalogue of Microorganisms (GCM) 10K type strain sequencing project: providing services to taxonomists for standard genome sequencing and annotation.</title>
        <authorList>
            <consortium name="The Broad Institute Genomics Platform"/>
            <consortium name="The Broad Institute Genome Sequencing Center for Infectious Disease"/>
            <person name="Wu L."/>
            <person name="Ma J."/>
        </authorList>
    </citation>
    <scope>NUCLEOTIDE SEQUENCE [LARGE SCALE GENOMIC DNA]</scope>
    <source>
        <strain evidence="3">KACC 13778</strain>
    </source>
</reference>
<protein>
    <submittedName>
        <fullName evidence="2">DUF3631 domain-containing protein</fullName>
    </submittedName>
</protein>
<feature type="domain" description="DUF3631" evidence="1">
    <location>
        <begin position="173"/>
        <end position="367"/>
    </location>
</feature>